<organism evidence="1">
    <name type="scientific">marine sediment metagenome</name>
    <dbReference type="NCBI Taxonomy" id="412755"/>
    <lineage>
        <taxon>unclassified sequences</taxon>
        <taxon>metagenomes</taxon>
        <taxon>ecological metagenomes</taxon>
    </lineage>
</organism>
<name>X0WUG1_9ZZZZ</name>
<accession>X0WUG1</accession>
<gene>
    <name evidence="1" type="ORF">S01H1_68714</name>
</gene>
<feature type="non-terminal residue" evidence="1">
    <location>
        <position position="207"/>
    </location>
</feature>
<proteinExistence type="predicted"/>
<protein>
    <submittedName>
        <fullName evidence="1">Uncharacterized protein</fullName>
    </submittedName>
</protein>
<dbReference type="EMBL" id="BARS01045578">
    <property type="protein sequence ID" value="GAG34290.1"/>
    <property type="molecule type" value="Genomic_DNA"/>
</dbReference>
<dbReference type="AlphaFoldDB" id="X0WUG1"/>
<sequence length="207" mass="22599">MSRKPILARDFTYKVTTKGLNTPVAEYTVPRGYVTIFHNDINFGMLLPGIAYDVASAAEDSANEIVVVCPGIVHPNGYTKDADANVKVYLNGAIQSGSDYVLDEDAETLTLTVTLAAGDNVDVFYFCSGQVSIRRISPQELDAVYDTLFSMDLKTVNEVNQESNKYAITRLEKRAVLPEMFKFGIYVDNDDVVCGWTIATAGGAGED</sequence>
<evidence type="ECO:0000313" key="1">
    <source>
        <dbReference type="EMBL" id="GAG34290.1"/>
    </source>
</evidence>
<comment type="caution">
    <text evidence="1">The sequence shown here is derived from an EMBL/GenBank/DDBJ whole genome shotgun (WGS) entry which is preliminary data.</text>
</comment>
<reference evidence="1" key="1">
    <citation type="journal article" date="2014" name="Front. Microbiol.">
        <title>High frequency of phylogenetically diverse reductive dehalogenase-homologous genes in deep subseafloor sedimentary metagenomes.</title>
        <authorList>
            <person name="Kawai M."/>
            <person name="Futagami T."/>
            <person name="Toyoda A."/>
            <person name="Takaki Y."/>
            <person name="Nishi S."/>
            <person name="Hori S."/>
            <person name="Arai W."/>
            <person name="Tsubouchi T."/>
            <person name="Morono Y."/>
            <person name="Uchiyama I."/>
            <person name="Ito T."/>
            <person name="Fujiyama A."/>
            <person name="Inagaki F."/>
            <person name="Takami H."/>
        </authorList>
    </citation>
    <scope>NUCLEOTIDE SEQUENCE</scope>
    <source>
        <strain evidence="1">Expedition CK06-06</strain>
    </source>
</reference>